<dbReference type="AlphaFoldDB" id="A0A4Y7TIH9"/>
<accession>A0A4Y7TIH9</accession>
<feature type="domain" description="F-box" evidence="1">
    <location>
        <begin position="8"/>
        <end position="49"/>
    </location>
</feature>
<sequence>MGVHATFVDLPPELHIKIAGYLALHPRDLFAVLQVSKALYATFSSKLIWDIALRAVCTRDALYRPSYPINSMTVSQIQHAVMAPDLWNARLKAGKPFVNAGMKTLSRRENSAQRRDYNRVYFVPGGRYLFEQARGNVSLWDLGLPALVRGKGTVWEEPRILDTIKGRRHDCVQ</sequence>
<organism evidence="2 3">
    <name type="scientific">Coprinellus micaceus</name>
    <name type="common">Glistening ink-cap mushroom</name>
    <name type="synonym">Coprinus micaceus</name>
    <dbReference type="NCBI Taxonomy" id="71717"/>
    <lineage>
        <taxon>Eukaryota</taxon>
        <taxon>Fungi</taxon>
        <taxon>Dikarya</taxon>
        <taxon>Basidiomycota</taxon>
        <taxon>Agaricomycotina</taxon>
        <taxon>Agaricomycetes</taxon>
        <taxon>Agaricomycetidae</taxon>
        <taxon>Agaricales</taxon>
        <taxon>Agaricineae</taxon>
        <taxon>Psathyrellaceae</taxon>
        <taxon>Coprinellus</taxon>
    </lineage>
</organism>
<protein>
    <recommendedName>
        <fullName evidence="1">F-box domain-containing protein</fullName>
    </recommendedName>
</protein>
<dbReference type="InterPro" id="IPR001810">
    <property type="entry name" value="F-box_dom"/>
</dbReference>
<reference evidence="2 3" key="1">
    <citation type="journal article" date="2019" name="Nat. Ecol. Evol.">
        <title>Megaphylogeny resolves global patterns of mushroom evolution.</title>
        <authorList>
            <person name="Varga T."/>
            <person name="Krizsan K."/>
            <person name="Foldi C."/>
            <person name="Dima B."/>
            <person name="Sanchez-Garcia M."/>
            <person name="Sanchez-Ramirez S."/>
            <person name="Szollosi G.J."/>
            <person name="Szarkandi J.G."/>
            <person name="Papp V."/>
            <person name="Albert L."/>
            <person name="Andreopoulos W."/>
            <person name="Angelini C."/>
            <person name="Antonin V."/>
            <person name="Barry K.W."/>
            <person name="Bougher N.L."/>
            <person name="Buchanan P."/>
            <person name="Buyck B."/>
            <person name="Bense V."/>
            <person name="Catcheside P."/>
            <person name="Chovatia M."/>
            <person name="Cooper J."/>
            <person name="Damon W."/>
            <person name="Desjardin D."/>
            <person name="Finy P."/>
            <person name="Geml J."/>
            <person name="Haridas S."/>
            <person name="Hughes K."/>
            <person name="Justo A."/>
            <person name="Karasinski D."/>
            <person name="Kautmanova I."/>
            <person name="Kiss B."/>
            <person name="Kocsube S."/>
            <person name="Kotiranta H."/>
            <person name="LaButti K.M."/>
            <person name="Lechner B.E."/>
            <person name="Liimatainen K."/>
            <person name="Lipzen A."/>
            <person name="Lukacs Z."/>
            <person name="Mihaltcheva S."/>
            <person name="Morgado L.N."/>
            <person name="Niskanen T."/>
            <person name="Noordeloos M.E."/>
            <person name="Ohm R.A."/>
            <person name="Ortiz-Santana B."/>
            <person name="Ovrebo C."/>
            <person name="Racz N."/>
            <person name="Riley R."/>
            <person name="Savchenko A."/>
            <person name="Shiryaev A."/>
            <person name="Soop K."/>
            <person name="Spirin V."/>
            <person name="Szebenyi C."/>
            <person name="Tomsovsky M."/>
            <person name="Tulloss R.E."/>
            <person name="Uehling J."/>
            <person name="Grigoriev I.V."/>
            <person name="Vagvolgyi C."/>
            <person name="Papp T."/>
            <person name="Martin F.M."/>
            <person name="Miettinen O."/>
            <person name="Hibbett D.S."/>
            <person name="Nagy L.G."/>
        </authorList>
    </citation>
    <scope>NUCLEOTIDE SEQUENCE [LARGE SCALE GENOMIC DNA]</scope>
    <source>
        <strain evidence="2 3">FP101781</strain>
    </source>
</reference>
<dbReference type="CDD" id="cd09917">
    <property type="entry name" value="F-box_SF"/>
    <property type="match status" value="1"/>
</dbReference>
<comment type="caution">
    <text evidence="2">The sequence shown here is derived from an EMBL/GenBank/DDBJ whole genome shotgun (WGS) entry which is preliminary data.</text>
</comment>
<name>A0A4Y7TIH9_COPMI</name>
<evidence type="ECO:0000313" key="3">
    <source>
        <dbReference type="Proteomes" id="UP000298030"/>
    </source>
</evidence>
<evidence type="ECO:0000313" key="2">
    <source>
        <dbReference type="EMBL" id="TEB33997.1"/>
    </source>
</evidence>
<proteinExistence type="predicted"/>
<keyword evidence="3" id="KW-1185">Reference proteome</keyword>
<dbReference type="OrthoDB" id="2688364at2759"/>
<dbReference type="EMBL" id="QPFP01000011">
    <property type="protein sequence ID" value="TEB33997.1"/>
    <property type="molecule type" value="Genomic_DNA"/>
</dbReference>
<dbReference type="SUPFAM" id="SSF81383">
    <property type="entry name" value="F-box domain"/>
    <property type="match status" value="1"/>
</dbReference>
<evidence type="ECO:0000259" key="1">
    <source>
        <dbReference type="Pfam" id="PF12937"/>
    </source>
</evidence>
<dbReference type="InterPro" id="IPR036047">
    <property type="entry name" value="F-box-like_dom_sf"/>
</dbReference>
<gene>
    <name evidence="2" type="ORF">FA13DRAFT_127008</name>
</gene>
<dbReference type="Pfam" id="PF12937">
    <property type="entry name" value="F-box-like"/>
    <property type="match status" value="1"/>
</dbReference>
<dbReference type="Proteomes" id="UP000298030">
    <property type="component" value="Unassembled WGS sequence"/>
</dbReference>